<reference evidence="2 3" key="1">
    <citation type="submission" date="2016-10" db="EMBL/GenBank/DDBJ databases">
        <authorList>
            <person name="de Groot N.N."/>
        </authorList>
    </citation>
    <scope>NUCLEOTIDE SEQUENCE [LARGE SCALE GENOMIC DNA]</scope>
    <source>
        <strain evidence="2 3">CGMCC 1.10457</strain>
    </source>
</reference>
<accession>A0A1I6KZR9</accession>
<dbReference type="Gene3D" id="2.60.120.1140">
    <property type="entry name" value="Protein of unknown function DUF192"/>
    <property type="match status" value="2"/>
</dbReference>
<proteinExistence type="predicted"/>
<feature type="region of interest" description="Disordered" evidence="1">
    <location>
        <begin position="160"/>
        <end position="187"/>
    </location>
</feature>
<dbReference type="OrthoDB" id="6763at2157"/>
<dbReference type="AlphaFoldDB" id="A0A1I6KZR9"/>
<dbReference type="PANTHER" id="PTHR37953">
    <property type="entry name" value="UPF0127 PROTEIN MJ1496"/>
    <property type="match status" value="1"/>
</dbReference>
<gene>
    <name evidence="2" type="ORF">SAMN05216559_1696</name>
</gene>
<protein>
    <submittedName>
        <fullName evidence="2">Uncharacterized conserved membrane protein, UPF0127 family</fullName>
    </submittedName>
</protein>
<sequence>MPRRSTLAVAALLGVLVLALLAVQTGAWVDVVGTGEYDRTNVTAVDANGTELATAEVRIADSYTKRYVGLSNTESLGPDEGMLFVHDGEAERAFVMREMAFPLDIVFADANGTVTTIHHAPVPAEGTGESDLQRYRGTGQYVLEVNRGWTNRTGLDVGDRLQIPGETNGTGAADGTTGAGEVNDANQTRDPMATCTANGTAAAAMAPAERPVVSALDANGTRLGSVRAMVAANGSEKFTGLSETKSLGADEGMLFVYDEVGTHTFVMRDMDFPLDIVFADANGAVTTIHHAPVPPEGTNESELTGYEGTGQYVLEVNRGWTNETGLDVGDRLCFPANQ</sequence>
<dbReference type="InterPro" id="IPR038695">
    <property type="entry name" value="Saro_0823-like_sf"/>
</dbReference>
<evidence type="ECO:0000256" key="1">
    <source>
        <dbReference type="SAM" id="MobiDB-lite"/>
    </source>
</evidence>
<dbReference type="Proteomes" id="UP000199062">
    <property type="component" value="Unassembled WGS sequence"/>
</dbReference>
<organism evidence="2 3">
    <name type="scientific">Halomicrobium zhouii</name>
    <dbReference type="NCBI Taxonomy" id="767519"/>
    <lineage>
        <taxon>Archaea</taxon>
        <taxon>Methanobacteriati</taxon>
        <taxon>Methanobacteriota</taxon>
        <taxon>Stenosarchaea group</taxon>
        <taxon>Halobacteria</taxon>
        <taxon>Halobacteriales</taxon>
        <taxon>Haloarculaceae</taxon>
        <taxon>Halomicrobium</taxon>
    </lineage>
</organism>
<dbReference type="PANTHER" id="PTHR37953:SF1">
    <property type="entry name" value="UPF0127 PROTEIN MJ1496"/>
    <property type="match status" value="1"/>
</dbReference>
<dbReference type="InterPro" id="IPR003795">
    <property type="entry name" value="DUF192"/>
</dbReference>
<dbReference type="Pfam" id="PF02643">
    <property type="entry name" value="DUF192"/>
    <property type="match status" value="2"/>
</dbReference>
<feature type="compositionally biased region" description="Low complexity" evidence="1">
    <location>
        <begin position="165"/>
        <end position="180"/>
    </location>
</feature>
<dbReference type="STRING" id="767519.SAMN05216559_1696"/>
<keyword evidence="3" id="KW-1185">Reference proteome</keyword>
<name>A0A1I6KZR9_9EURY</name>
<dbReference type="EMBL" id="FOZK01000002">
    <property type="protein sequence ID" value="SFR96733.1"/>
    <property type="molecule type" value="Genomic_DNA"/>
</dbReference>
<evidence type="ECO:0000313" key="2">
    <source>
        <dbReference type="EMBL" id="SFR96733.1"/>
    </source>
</evidence>
<evidence type="ECO:0000313" key="3">
    <source>
        <dbReference type="Proteomes" id="UP000199062"/>
    </source>
</evidence>